<gene>
    <name evidence="3" type="ORF">OCBIM_22010766mg</name>
</gene>
<evidence type="ECO:0000313" key="3">
    <source>
        <dbReference type="EMBL" id="KOF66985.1"/>
    </source>
</evidence>
<protein>
    <recommendedName>
        <fullName evidence="4">Chibby homolog 1</fullName>
    </recommendedName>
</protein>
<name>A0A0L8FRD4_OCTBM</name>
<sequence length="126" mass="14247">MPLFGNKFSPKKIPNRRSQSLSNLSLDSSQAKEEFGIECGPARINLGGSEMTFEDGHWIPASGFGAASHQELMILRKKNEQLLNENNFLKIKCETLLDMLTETTVNSHLQIQEITQLKNMVRSKNR</sequence>
<feature type="coiled-coil region" evidence="1">
    <location>
        <begin position="72"/>
        <end position="99"/>
    </location>
</feature>
<organism evidence="3">
    <name type="scientific">Octopus bimaculoides</name>
    <name type="common">California two-spotted octopus</name>
    <dbReference type="NCBI Taxonomy" id="37653"/>
    <lineage>
        <taxon>Eukaryota</taxon>
        <taxon>Metazoa</taxon>
        <taxon>Spiralia</taxon>
        <taxon>Lophotrochozoa</taxon>
        <taxon>Mollusca</taxon>
        <taxon>Cephalopoda</taxon>
        <taxon>Coleoidea</taxon>
        <taxon>Octopodiformes</taxon>
        <taxon>Octopoda</taxon>
        <taxon>Incirrata</taxon>
        <taxon>Octopodidae</taxon>
        <taxon>Octopus</taxon>
    </lineage>
</organism>
<proteinExistence type="predicted"/>
<dbReference type="PANTHER" id="PTHR21533:SF19">
    <property type="entry name" value="LEUCINE-RICH PROTEIN"/>
    <property type="match status" value="1"/>
</dbReference>
<dbReference type="OMA" id="IWMHSAR"/>
<reference evidence="3" key="1">
    <citation type="submission" date="2015-07" db="EMBL/GenBank/DDBJ databases">
        <title>MeaNS - Measles Nucleotide Surveillance Program.</title>
        <authorList>
            <person name="Tran T."/>
            <person name="Druce J."/>
        </authorList>
    </citation>
    <scope>NUCLEOTIDE SEQUENCE</scope>
    <source>
        <strain evidence="3">UCB-OBI-ISO-001</strain>
        <tissue evidence="3">Gonad</tissue>
    </source>
</reference>
<keyword evidence="1" id="KW-0175">Coiled coil</keyword>
<dbReference type="OrthoDB" id="2145765at2759"/>
<feature type="region of interest" description="Disordered" evidence="2">
    <location>
        <begin position="1"/>
        <end position="30"/>
    </location>
</feature>
<dbReference type="STRING" id="37653.A0A0L8FRD4"/>
<dbReference type="KEGG" id="obi:106881789"/>
<evidence type="ECO:0000256" key="1">
    <source>
        <dbReference type="SAM" id="Coils"/>
    </source>
</evidence>
<dbReference type="CDD" id="cd07429">
    <property type="entry name" value="Cby_like"/>
    <property type="match status" value="1"/>
</dbReference>
<dbReference type="PANTHER" id="PTHR21533">
    <property type="entry name" value="LEUCINE-RICH PROTEIN"/>
    <property type="match status" value="1"/>
</dbReference>
<dbReference type="InterPro" id="IPR028118">
    <property type="entry name" value="Chibby_fam"/>
</dbReference>
<feature type="compositionally biased region" description="Low complexity" evidence="2">
    <location>
        <begin position="16"/>
        <end position="29"/>
    </location>
</feature>
<dbReference type="Pfam" id="PF14645">
    <property type="entry name" value="Chibby"/>
    <property type="match status" value="1"/>
</dbReference>
<evidence type="ECO:0000256" key="2">
    <source>
        <dbReference type="SAM" id="MobiDB-lite"/>
    </source>
</evidence>
<dbReference type="EMBL" id="KQ427511">
    <property type="protein sequence ID" value="KOF66985.1"/>
    <property type="molecule type" value="Genomic_DNA"/>
</dbReference>
<evidence type="ECO:0008006" key="4">
    <source>
        <dbReference type="Google" id="ProtNLM"/>
    </source>
</evidence>
<accession>A0A0L8FRD4</accession>
<dbReference type="AlphaFoldDB" id="A0A0L8FRD4"/>